<accession>A0A9N9GJ35</accession>
<sequence length="111" mass="12562">MAKRKVEVQRTVYYAHGDYSGKSSLKVHIAILKIAERLPEGVQQLTLLLLKLAGNEKIIIGINSDHFKRKKLFDVIFGFWSRADMQYVVTHNSRTADLRTGAAFTTSVVLQ</sequence>
<protein>
    <submittedName>
        <fullName evidence="1">8468_t:CDS:1</fullName>
    </submittedName>
</protein>
<evidence type="ECO:0000313" key="2">
    <source>
        <dbReference type="Proteomes" id="UP000789572"/>
    </source>
</evidence>
<reference evidence="1" key="1">
    <citation type="submission" date="2021-06" db="EMBL/GenBank/DDBJ databases">
        <authorList>
            <person name="Kallberg Y."/>
            <person name="Tangrot J."/>
            <person name="Rosling A."/>
        </authorList>
    </citation>
    <scope>NUCLEOTIDE SEQUENCE</scope>
    <source>
        <strain evidence="1">IA702</strain>
    </source>
</reference>
<dbReference type="AlphaFoldDB" id="A0A9N9GJ35"/>
<comment type="caution">
    <text evidence="1">The sequence shown here is derived from an EMBL/GenBank/DDBJ whole genome shotgun (WGS) entry which is preliminary data.</text>
</comment>
<keyword evidence="2" id="KW-1185">Reference proteome</keyword>
<dbReference type="Proteomes" id="UP000789572">
    <property type="component" value="Unassembled WGS sequence"/>
</dbReference>
<dbReference type="EMBL" id="CAJVPJ010002061">
    <property type="protein sequence ID" value="CAG8612042.1"/>
    <property type="molecule type" value="Genomic_DNA"/>
</dbReference>
<organism evidence="1 2">
    <name type="scientific">Paraglomus occultum</name>
    <dbReference type="NCBI Taxonomy" id="144539"/>
    <lineage>
        <taxon>Eukaryota</taxon>
        <taxon>Fungi</taxon>
        <taxon>Fungi incertae sedis</taxon>
        <taxon>Mucoromycota</taxon>
        <taxon>Glomeromycotina</taxon>
        <taxon>Glomeromycetes</taxon>
        <taxon>Paraglomerales</taxon>
        <taxon>Paraglomeraceae</taxon>
        <taxon>Paraglomus</taxon>
    </lineage>
</organism>
<gene>
    <name evidence="1" type="ORF">POCULU_LOCUS7996</name>
</gene>
<name>A0A9N9GJ35_9GLOM</name>
<evidence type="ECO:0000313" key="1">
    <source>
        <dbReference type="EMBL" id="CAG8612042.1"/>
    </source>
</evidence>
<proteinExistence type="predicted"/>